<sequence length="1465" mass="161430">MICCDKCSVWQHIDCMDIDRNNIPDSYFCEICEPRPLDKERARLIQLKKKEFLDTLTADSSATDTDPEMETNGQLSECPVNGEVETVKRKRKKSKGGTQKDETRPRKTRKDKKDIKKEKENKDLFKKEKLQVSKKAGLSLMISDNTQDPWDSSYSPWVDKYEEAFENQYSPELDQLFQSTRINGVHADRKPVHGQLPTQLCHVTDVSKNRKGLEASQTIAEGEAVIEYTGKVMFKHQLNRDNFFKQLNPFVLFYNKINNFEVCIDATSFGNIARFIRRSCKANAQICHEVHNGKVKFYVYSTKVIPRGSEITIPYDYNYKDCTYCVECACLRNNCPVAKFFKKKLKAVIKKDNKSAPKTKSPVKSPIKLTVKSPTKKTAVVEKVEEVAPEEDQKVEVESPVPVVHERATRSSRHESTNSTVVENTSETSTSSQVAPSVESPVDEEANQGNNSANLDKNHKMTREERKMEAIMKAFEKMEKREERRKEALHRIDQRKSVDVKEEKPEKIEKIKKEEKKEKPPKEKEKQTRERPQRKVKEVPKEEKEVVEEVKEPEPEVKDEQEVKKEELEPVKEEKLETVPEVEPEPPVPVSDPAPVPAPASAPTPAPAPVAAPAPAPRPKAKGRTRASSGNAVSEPSLSLDDDSITPLPPPPASCPATPVVNPDTPNTPPSFKFLKTKKHLMNEWLNEKSQDNNSSSQSTNTNQSTDPLKVEVEEMFVTCLPSPRNAMEHLRRNSQSSGSNTNRTSGVVLENSIGSAKKRWLRQAMWEKPKVEETPVPTLTAPPPSVIGNSSPSLLSPGSSPPGDFVTPLKKRRMARESCDTPLVTGPFTASPTVTPLPCLDTVSQDESDTSGIESMSTSMEDKVTSPSAGPSNADKVDSSKKGSFVSPMDCTFSSTHESVDGEISESSAYPSARSSVDLSSDSEQERTCRSDISHTGKASHSDGLSLRGNLLQNRTVPSGEDFCEVSNSVDNPNLGQNASVFESAMDGDEKSFECDSRIALNQVVGGLERHDSSESRTIESMEVDSTEGITVKHRNVHVDSAESITCDSQEVTVRRPSICDSTSVSEDSCQVSSMETIQEEQPQCSSDVKNSSSVRVDSTSDIQVHQSSVNWRENVGSSSDGQSNSKITNSVSSSSEYKNRESVFVESSQLHDIVGRVTSSGNCTVTENSNSASGSEMVDSSVCEGVGGRIESEEFTVEAEIVNISDSMYGSIDHHDISALVPTSATFSSGGEGSGRLEDGISSSSSISEDMSTARSLLLHAGKDFCMEGMNLKADQSSPSDRDMNFVESVESCTPAHAESEPVHQPTKKKVSLLEYRKRLKEKGSTSSTSCSSSSSSSSVSTSSVSSSSSSSLSLSSPCTASSTSSLGSSHRLSLPSLPLFDASPPTKEPSHGRHQFKSSSDLIKRKTIERRREKPLSLTERLRKEFGFEDCEEENTKEGMFPYITHLNAPLLLIQNAVMSHL</sequence>
<feature type="compositionally biased region" description="Low complexity" evidence="2">
    <location>
        <begin position="1125"/>
        <end position="1136"/>
    </location>
</feature>
<feature type="compositionally biased region" description="Low complexity" evidence="2">
    <location>
        <begin position="1327"/>
        <end position="1380"/>
    </location>
</feature>
<accession>A0AA89C9U3</accession>
<feature type="compositionally biased region" description="Low complexity" evidence="2">
    <location>
        <begin position="692"/>
        <end position="707"/>
    </location>
</feature>
<feature type="region of interest" description="Disordered" evidence="2">
    <location>
        <begin position="774"/>
        <end position="945"/>
    </location>
</feature>
<dbReference type="InterPro" id="IPR011011">
    <property type="entry name" value="Znf_FYVE_PHD"/>
</dbReference>
<feature type="compositionally biased region" description="Low complexity" evidence="2">
    <location>
        <begin position="417"/>
        <end position="432"/>
    </location>
</feature>
<feature type="compositionally biased region" description="Polar residues" evidence="2">
    <location>
        <begin position="1079"/>
        <end position="1124"/>
    </location>
</feature>
<feature type="compositionally biased region" description="Low complexity" evidence="2">
    <location>
        <begin position="791"/>
        <end position="804"/>
    </location>
</feature>
<comment type="caution">
    <text evidence="4">The sequence shown here is derived from an EMBL/GenBank/DDBJ whole genome shotgun (WGS) entry which is preliminary data.</text>
</comment>
<feature type="compositionally biased region" description="Low complexity" evidence="2">
    <location>
        <begin position="906"/>
        <end position="923"/>
    </location>
</feature>
<dbReference type="GO" id="GO:0006355">
    <property type="term" value="P:regulation of DNA-templated transcription"/>
    <property type="evidence" value="ECO:0007669"/>
    <property type="project" value="TreeGrafter"/>
</dbReference>
<dbReference type="Gene3D" id="3.30.40.10">
    <property type="entry name" value="Zinc/RING finger domain, C3HC4 (zinc finger)"/>
    <property type="match status" value="1"/>
</dbReference>
<dbReference type="PROSITE" id="PS50280">
    <property type="entry name" value="SET"/>
    <property type="match status" value="1"/>
</dbReference>
<feature type="compositionally biased region" description="Polar residues" evidence="2">
    <location>
        <begin position="851"/>
        <end position="872"/>
    </location>
</feature>
<feature type="compositionally biased region" description="Low complexity" evidence="2">
    <location>
        <begin position="655"/>
        <end position="665"/>
    </location>
</feature>
<feature type="compositionally biased region" description="Pro residues" evidence="2">
    <location>
        <begin position="585"/>
        <end position="618"/>
    </location>
</feature>
<dbReference type="PANTHER" id="PTHR46462">
    <property type="entry name" value="UPSET, ISOFORM A"/>
    <property type="match status" value="1"/>
</dbReference>
<evidence type="ECO:0000313" key="4">
    <source>
        <dbReference type="EMBL" id="KAK3101462.1"/>
    </source>
</evidence>
<keyword evidence="1" id="KW-0156">Chromatin regulator</keyword>
<proteinExistence type="predicted"/>
<dbReference type="GO" id="GO:0034967">
    <property type="term" value="C:Set3 complex"/>
    <property type="evidence" value="ECO:0007669"/>
    <property type="project" value="TreeGrafter"/>
</dbReference>
<name>A0AA89C9U3_PINIB</name>
<dbReference type="InterPro" id="IPR046341">
    <property type="entry name" value="SET_dom_sf"/>
</dbReference>
<feature type="region of interest" description="Disordered" evidence="2">
    <location>
        <begin position="1293"/>
        <end position="1411"/>
    </location>
</feature>
<feature type="region of interest" description="Disordered" evidence="2">
    <location>
        <begin position="1228"/>
        <end position="1250"/>
    </location>
</feature>
<dbReference type="InterPro" id="IPR013083">
    <property type="entry name" value="Znf_RING/FYVE/PHD"/>
</dbReference>
<organism evidence="4 5">
    <name type="scientific">Pinctada imbricata</name>
    <name type="common">Atlantic pearl-oyster</name>
    <name type="synonym">Pinctada martensii</name>
    <dbReference type="NCBI Taxonomy" id="66713"/>
    <lineage>
        <taxon>Eukaryota</taxon>
        <taxon>Metazoa</taxon>
        <taxon>Spiralia</taxon>
        <taxon>Lophotrochozoa</taxon>
        <taxon>Mollusca</taxon>
        <taxon>Bivalvia</taxon>
        <taxon>Autobranchia</taxon>
        <taxon>Pteriomorphia</taxon>
        <taxon>Pterioida</taxon>
        <taxon>Pterioidea</taxon>
        <taxon>Pteriidae</taxon>
        <taxon>Pinctada</taxon>
    </lineage>
</organism>
<dbReference type="Gene3D" id="2.170.270.10">
    <property type="entry name" value="SET domain"/>
    <property type="match status" value="1"/>
</dbReference>
<feature type="compositionally biased region" description="Basic and acidic residues" evidence="2">
    <location>
        <begin position="925"/>
        <end position="936"/>
    </location>
</feature>
<evidence type="ECO:0000256" key="2">
    <source>
        <dbReference type="SAM" id="MobiDB-lite"/>
    </source>
</evidence>
<dbReference type="SMART" id="SM00317">
    <property type="entry name" value="SET"/>
    <property type="match status" value="1"/>
</dbReference>
<dbReference type="GO" id="GO:0006325">
    <property type="term" value="P:chromatin organization"/>
    <property type="evidence" value="ECO:0007669"/>
    <property type="project" value="UniProtKB-KW"/>
</dbReference>
<dbReference type="Proteomes" id="UP001186944">
    <property type="component" value="Unassembled WGS sequence"/>
</dbReference>
<feature type="domain" description="SET" evidence="3">
    <location>
        <begin position="196"/>
        <end position="316"/>
    </location>
</feature>
<feature type="region of interest" description="Disordered" evidence="2">
    <location>
        <begin position="352"/>
        <end position="709"/>
    </location>
</feature>
<dbReference type="SUPFAM" id="SSF57903">
    <property type="entry name" value="FYVE/PHD zinc finger"/>
    <property type="match status" value="1"/>
</dbReference>
<feature type="region of interest" description="Disordered" evidence="2">
    <location>
        <begin position="1079"/>
        <end position="1136"/>
    </location>
</feature>
<keyword evidence="5" id="KW-1185">Reference proteome</keyword>
<dbReference type="EMBL" id="VSWD01000005">
    <property type="protein sequence ID" value="KAK3101462.1"/>
    <property type="molecule type" value="Genomic_DNA"/>
</dbReference>
<evidence type="ECO:0000256" key="1">
    <source>
        <dbReference type="ARBA" id="ARBA00022853"/>
    </source>
</evidence>
<feature type="compositionally biased region" description="Basic and acidic residues" evidence="2">
    <location>
        <begin position="379"/>
        <end position="397"/>
    </location>
</feature>
<feature type="compositionally biased region" description="Basic and acidic residues" evidence="2">
    <location>
        <begin position="404"/>
        <end position="416"/>
    </location>
</feature>
<dbReference type="PANTHER" id="PTHR46462:SF3">
    <property type="entry name" value="UPSET, ISOFORM A"/>
    <property type="match status" value="1"/>
</dbReference>
<evidence type="ECO:0000259" key="3">
    <source>
        <dbReference type="PROSITE" id="PS50280"/>
    </source>
</evidence>
<feature type="compositionally biased region" description="Basic and acidic residues" evidence="2">
    <location>
        <begin position="98"/>
        <end position="128"/>
    </location>
</feature>
<dbReference type="CDD" id="cd10529">
    <property type="entry name" value="SET_SETD5-like"/>
    <property type="match status" value="1"/>
</dbReference>
<dbReference type="GO" id="GO:0070210">
    <property type="term" value="C:Rpd3L-Expanded complex"/>
    <property type="evidence" value="ECO:0007669"/>
    <property type="project" value="TreeGrafter"/>
</dbReference>
<reference evidence="4" key="1">
    <citation type="submission" date="2019-08" db="EMBL/GenBank/DDBJ databases">
        <title>The improved chromosome-level genome for the pearl oyster Pinctada fucata martensii using PacBio sequencing and Hi-C.</title>
        <authorList>
            <person name="Zheng Z."/>
        </authorList>
    </citation>
    <scope>NUCLEOTIDE SEQUENCE</scope>
    <source>
        <strain evidence="4">ZZ-2019</strain>
        <tissue evidence="4">Adductor muscle</tissue>
    </source>
</reference>
<feature type="region of interest" description="Disordered" evidence="2">
    <location>
        <begin position="58"/>
        <end position="128"/>
    </location>
</feature>
<dbReference type="Pfam" id="PF00856">
    <property type="entry name" value="SET"/>
    <property type="match status" value="1"/>
</dbReference>
<protein>
    <recommendedName>
        <fullName evidence="3">SET domain-containing protein</fullName>
    </recommendedName>
</protein>
<dbReference type="SUPFAM" id="SSF82199">
    <property type="entry name" value="SET domain"/>
    <property type="match status" value="1"/>
</dbReference>
<gene>
    <name evidence="4" type="ORF">FSP39_003787</name>
</gene>
<feature type="compositionally biased region" description="Basic and acidic residues" evidence="2">
    <location>
        <begin position="456"/>
        <end position="578"/>
    </location>
</feature>
<dbReference type="InterPro" id="IPR001214">
    <property type="entry name" value="SET_dom"/>
</dbReference>
<evidence type="ECO:0000313" key="5">
    <source>
        <dbReference type="Proteomes" id="UP001186944"/>
    </source>
</evidence>